<evidence type="ECO:0000259" key="8">
    <source>
        <dbReference type="PROSITE" id="PS50893"/>
    </source>
</evidence>
<evidence type="ECO:0000256" key="1">
    <source>
        <dbReference type="ARBA" id="ARBA00004141"/>
    </source>
</evidence>
<evidence type="ECO:0000256" key="2">
    <source>
        <dbReference type="ARBA" id="ARBA00022692"/>
    </source>
</evidence>
<dbReference type="InterPro" id="IPR003439">
    <property type="entry name" value="ABC_transporter-like_ATP-bd"/>
</dbReference>
<evidence type="ECO:0000256" key="3">
    <source>
        <dbReference type="ARBA" id="ARBA00022741"/>
    </source>
</evidence>
<dbReference type="Pfam" id="PF12698">
    <property type="entry name" value="ABC2_membrane_3"/>
    <property type="match status" value="1"/>
</dbReference>
<feature type="transmembrane region" description="Helical" evidence="7">
    <location>
        <begin position="591"/>
        <end position="611"/>
    </location>
</feature>
<dbReference type="EMBL" id="LNIX01000005">
    <property type="protein sequence ID" value="OXA54540.1"/>
    <property type="molecule type" value="Genomic_DNA"/>
</dbReference>
<reference evidence="9 10" key="1">
    <citation type="submission" date="2015-12" db="EMBL/GenBank/DDBJ databases">
        <title>The genome of Folsomia candida.</title>
        <authorList>
            <person name="Faddeeva A."/>
            <person name="Derks M.F."/>
            <person name="Anvar Y."/>
            <person name="Smit S."/>
            <person name="Van Straalen N."/>
            <person name="Roelofs D."/>
        </authorList>
    </citation>
    <scope>NUCLEOTIDE SEQUENCE [LARGE SCALE GENOMIC DNA]</scope>
    <source>
        <strain evidence="9 10">VU population</strain>
        <tissue evidence="9">Whole body</tissue>
    </source>
</reference>
<evidence type="ECO:0000313" key="10">
    <source>
        <dbReference type="Proteomes" id="UP000198287"/>
    </source>
</evidence>
<dbReference type="AlphaFoldDB" id="A0A226EAV8"/>
<dbReference type="Proteomes" id="UP000198287">
    <property type="component" value="Unassembled WGS sequence"/>
</dbReference>
<keyword evidence="5 7" id="KW-1133">Transmembrane helix</keyword>
<dbReference type="InterPro" id="IPR017871">
    <property type="entry name" value="ABC_transporter-like_CS"/>
</dbReference>
<gene>
    <name evidence="9" type="ORF">Fcan01_10806</name>
</gene>
<dbReference type="InterPro" id="IPR027417">
    <property type="entry name" value="P-loop_NTPase"/>
</dbReference>
<protein>
    <submittedName>
        <fullName evidence="9">ABC transporter G family member 23</fullName>
    </submittedName>
</protein>
<dbReference type="InterPro" id="IPR013525">
    <property type="entry name" value="ABC2_TM"/>
</dbReference>
<keyword evidence="6 7" id="KW-0472">Membrane</keyword>
<evidence type="ECO:0000313" key="9">
    <source>
        <dbReference type="EMBL" id="OXA54540.1"/>
    </source>
</evidence>
<dbReference type="GO" id="GO:0140359">
    <property type="term" value="F:ABC-type transporter activity"/>
    <property type="evidence" value="ECO:0007669"/>
    <property type="project" value="InterPro"/>
</dbReference>
<comment type="subcellular location">
    <subcellularLocation>
        <location evidence="1">Membrane</location>
        <topology evidence="1">Multi-pass membrane protein</topology>
    </subcellularLocation>
</comment>
<feature type="transmembrane region" description="Helical" evidence="7">
    <location>
        <begin position="482"/>
        <end position="503"/>
    </location>
</feature>
<dbReference type="InterPro" id="IPR003593">
    <property type="entry name" value="AAA+_ATPase"/>
</dbReference>
<dbReference type="Pfam" id="PF00005">
    <property type="entry name" value="ABC_tran"/>
    <property type="match status" value="1"/>
</dbReference>
<feature type="domain" description="ABC transporter" evidence="8">
    <location>
        <begin position="3"/>
        <end position="230"/>
    </location>
</feature>
<organism evidence="9 10">
    <name type="scientific">Folsomia candida</name>
    <name type="common">Springtail</name>
    <dbReference type="NCBI Taxonomy" id="158441"/>
    <lineage>
        <taxon>Eukaryota</taxon>
        <taxon>Metazoa</taxon>
        <taxon>Ecdysozoa</taxon>
        <taxon>Arthropoda</taxon>
        <taxon>Hexapoda</taxon>
        <taxon>Collembola</taxon>
        <taxon>Entomobryomorpha</taxon>
        <taxon>Isotomoidea</taxon>
        <taxon>Isotomidae</taxon>
        <taxon>Proisotominae</taxon>
        <taxon>Folsomia</taxon>
    </lineage>
</organism>
<keyword evidence="4" id="KW-0067">ATP-binding</keyword>
<dbReference type="GO" id="GO:0005524">
    <property type="term" value="F:ATP binding"/>
    <property type="evidence" value="ECO:0007669"/>
    <property type="project" value="UniProtKB-KW"/>
</dbReference>
<dbReference type="PROSITE" id="PS00211">
    <property type="entry name" value="ABC_TRANSPORTER_1"/>
    <property type="match status" value="1"/>
</dbReference>
<evidence type="ECO:0000256" key="4">
    <source>
        <dbReference type="ARBA" id="ARBA00022840"/>
    </source>
</evidence>
<proteinExistence type="predicted"/>
<evidence type="ECO:0000256" key="5">
    <source>
        <dbReference type="ARBA" id="ARBA00022989"/>
    </source>
</evidence>
<keyword evidence="2 7" id="KW-0812">Transmembrane</keyword>
<dbReference type="SMART" id="SM00382">
    <property type="entry name" value="AAA"/>
    <property type="match status" value="1"/>
</dbReference>
<dbReference type="SUPFAM" id="SSF52540">
    <property type="entry name" value="P-loop containing nucleoside triphosphate hydrolases"/>
    <property type="match status" value="1"/>
</dbReference>
<dbReference type="PANTHER" id="PTHR43038">
    <property type="entry name" value="ATP-BINDING CASSETTE, SUB-FAMILY H, MEMBER 1"/>
    <property type="match status" value="1"/>
</dbReference>
<keyword evidence="10" id="KW-1185">Reference proteome</keyword>
<dbReference type="PANTHER" id="PTHR43038:SF3">
    <property type="entry name" value="ABC TRANSPORTER G FAMILY MEMBER 20 ISOFORM X1"/>
    <property type="match status" value="1"/>
</dbReference>
<feature type="transmembrane region" description="Helical" evidence="7">
    <location>
        <begin position="648"/>
        <end position="670"/>
    </location>
</feature>
<keyword evidence="3" id="KW-0547">Nucleotide-binding</keyword>
<dbReference type="CDD" id="cd03230">
    <property type="entry name" value="ABC_DR_subfamily_A"/>
    <property type="match status" value="1"/>
</dbReference>
<name>A0A226EAV8_FOLCA</name>
<dbReference type="OrthoDB" id="6593433at2759"/>
<feature type="transmembrane region" description="Helical" evidence="7">
    <location>
        <begin position="524"/>
        <end position="551"/>
    </location>
</feature>
<comment type="caution">
    <text evidence="9">The sequence shown here is derived from an EMBL/GenBank/DDBJ whole genome shotgun (WGS) entry which is preliminary data.</text>
</comment>
<evidence type="ECO:0000256" key="6">
    <source>
        <dbReference type="ARBA" id="ARBA00023136"/>
    </source>
</evidence>
<accession>A0A226EAV8</accession>
<dbReference type="PROSITE" id="PS50893">
    <property type="entry name" value="ABC_TRANSPORTER_2"/>
    <property type="match status" value="1"/>
</dbReference>
<dbReference type="Gene3D" id="3.40.50.300">
    <property type="entry name" value="P-loop containing nucleotide triphosphate hydrolases"/>
    <property type="match status" value="1"/>
</dbReference>
<sequence>MAMIINNGFKHYGKSEIVLAGVEMNVDVGEIYGLLGASGCGKTTLLKCIVGLHQLDYGSVTVFQKSNPGNLGRLCGYMPQEFALLDTLTIAETLKYFGMLYTMTSVEIKERIEFLIEFLDLPEISKLVQALSGGQKRRVSLAAAMIHNPKLLVLDEPSVGLDSLLRQRIWKYLYKISRDHGTSIIISTHYVEETKFCDRVGIMRGGRLLAEDSPNSLLRTHKTPTIEKLVLKLCQHDQKVSNFTRNLPRFKYLKEDDMLEAIVLPMSQAQNMSIEAASSNLTWDNVSIIWALMCKWFHRNRRDLRMHLLQLCLPTLIVLVMQHVLGPQPKRIKLGLVHNSNLNFTDAPQKFCSANSLSQECLSNAGICNFVDKLDEDQFIWVPVNSYDEGLTYIKQGKTTGLVEFPENYVTHVKNRMALTNFADNATILGSTISIRLDETDRMLAFWMRKTIFEKYMIYAGNILSSCSLPSDVSRPPLHFRAIYGSTEMAMFTVALPIAVIHVEDKISGLVDRDNVAGVGFWHYLIATFFTHSLTIFIQVGALMGIVAGFYDMVINGSWVVALGLMYMASFAGLSVGFLMSALWDGLLENILVLLCILLSMVFTTGIYWPLEMMPWAFRQLLKCWPTTLMVEAMRSICSRGWGISNEIVAAGFISGGCWICVSLLITMFAGRWRHK</sequence>
<feature type="transmembrane region" description="Helical" evidence="7">
    <location>
        <begin position="557"/>
        <end position="579"/>
    </location>
</feature>
<evidence type="ECO:0000256" key="7">
    <source>
        <dbReference type="SAM" id="Phobius"/>
    </source>
</evidence>
<dbReference type="GO" id="GO:0016020">
    <property type="term" value="C:membrane"/>
    <property type="evidence" value="ECO:0007669"/>
    <property type="project" value="UniProtKB-SubCell"/>
</dbReference>
<dbReference type="GO" id="GO:0016887">
    <property type="term" value="F:ATP hydrolysis activity"/>
    <property type="evidence" value="ECO:0007669"/>
    <property type="project" value="InterPro"/>
</dbReference>